<comment type="caution">
    <text evidence="2">The sequence shown here is derived from an EMBL/GenBank/DDBJ whole genome shotgun (WGS) entry which is preliminary data.</text>
</comment>
<accession>A0ABY2FD72</accession>
<reference evidence="2 3" key="1">
    <citation type="submission" date="2019-03" db="EMBL/GenBank/DDBJ databases">
        <title>Genomic Encyclopedia of Type Strains, Phase III (KMG-III): the genomes of soil and plant-associated and newly described type strains.</title>
        <authorList>
            <person name="Whitman W."/>
        </authorList>
    </citation>
    <scope>NUCLEOTIDE SEQUENCE [LARGE SCALE GENOMIC DNA]</scope>
    <source>
        <strain evidence="2 3">VKMAc-2574</strain>
    </source>
</reference>
<dbReference type="Proteomes" id="UP000295060">
    <property type="component" value="Unassembled WGS sequence"/>
</dbReference>
<gene>
    <name evidence="2" type="ORF">EV137_3107</name>
</gene>
<organism evidence="2 3">
    <name type="scientific">Kribbella pratensis</name>
    <dbReference type="NCBI Taxonomy" id="2512112"/>
    <lineage>
        <taxon>Bacteria</taxon>
        <taxon>Bacillati</taxon>
        <taxon>Actinomycetota</taxon>
        <taxon>Actinomycetes</taxon>
        <taxon>Propionibacteriales</taxon>
        <taxon>Kribbellaceae</taxon>
        <taxon>Kribbella</taxon>
    </lineage>
</organism>
<dbReference type="RefSeq" id="WP_134012028.1">
    <property type="nucleotide sequence ID" value="NZ_SODU01000002.1"/>
</dbReference>
<keyword evidence="3" id="KW-1185">Reference proteome</keyword>
<keyword evidence="1" id="KW-0472">Membrane</keyword>
<sequence length="63" mass="6953">MKRLAISLTFFLVLALVIGYVLSGPSFMDWGVAGGLFAVAVAGECFRFWLRKSRAKKRQTTGI</sequence>
<evidence type="ECO:0000256" key="1">
    <source>
        <dbReference type="SAM" id="Phobius"/>
    </source>
</evidence>
<evidence type="ECO:0000313" key="2">
    <source>
        <dbReference type="EMBL" id="TDW89315.1"/>
    </source>
</evidence>
<protein>
    <submittedName>
        <fullName evidence="2">Uncharacterized protein</fullName>
    </submittedName>
</protein>
<evidence type="ECO:0000313" key="3">
    <source>
        <dbReference type="Proteomes" id="UP000295060"/>
    </source>
</evidence>
<name>A0ABY2FD72_9ACTN</name>
<keyword evidence="1" id="KW-1133">Transmembrane helix</keyword>
<dbReference type="EMBL" id="SODU01000002">
    <property type="protein sequence ID" value="TDW89315.1"/>
    <property type="molecule type" value="Genomic_DNA"/>
</dbReference>
<proteinExistence type="predicted"/>
<keyword evidence="1" id="KW-0812">Transmembrane</keyword>
<feature type="transmembrane region" description="Helical" evidence="1">
    <location>
        <begin position="33"/>
        <end position="50"/>
    </location>
</feature>